<sequence>MIPLTFIIVTEFFIYGSLVTIFMIFGCAKLKGLKGGGGKPADGKPTTPATVPVPNTATAVPAPPTSAAPKVDGNIPRDTVSMQPTEDPDLKSRENYDIKTTDETYISKIKTQKPPAGK</sequence>
<dbReference type="Proteomes" id="UP000887579">
    <property type="component" value="Unplaced"/>
</dbReference>
<evidence type="ECO:0000313" key="1">
    <source>
        <dbReference type="Proteomes" id="UP000887579"/>
    </source>
</evidence>
<reference evidence="2" key="1">
    <citation type="submission" date="2022-11" db="UniProtKB">
        <authorList>
            <consortium name="WormBaseParasite"/>
        </authorList>
    </citation>
    <scope>IDENTIFICATION</scope>
</reference>
<name>A0AC34FN10_9BILA</name>
<proteinExistence type="predicted"/>
<accession>A0AC34FN10</accession>
<dbReference type="WBParaSite" id="ES5_v2.g18516.t1">
    <property type="protein sequence ID" value="ES5_v2.g18516.t1"/>
    <property type="gene ID" value="ES5_v2.g18516"/>
</dbReference>
<evidence type="ECO:0000313" key="2">
    <source>
        <dbReference type="WBParaSite" id="ES5_v2.g18516.t1"/>
    </source>
</evidence>
<organism evidence="1 2">
    <name type="scientific">Panagrolaimus sp. ES5</name>
    <dbReference type="NCBI Taxonomy" id="591445"/>
    <lineage>
        <taxon>Eukaryota</taxon>
        <taxon>Metazoa</taxon>
        <taxon>Ecdysozoa</taxon>
        <taxon>Nematoda</taxon>
        <taxon>Chromadorea</taxon>
        <taxon>Rhabditida</taxon>
        <taxon>Tylenchina</taxon>
        <taxon>Panagrolaimomorpha</taxon>
        <taxon>Panagrolaimoidea</taxon>
        <taxon>Panagrolaimidae</taxon>
        <taxon>Panagrolaimus</taxon>
    </lineage>
</organism>
<protein>
    <submittedName>
        <fullName evidence="2">Uncharacterized protein</fullName>
    </submittedName>
</protein>